<organism evidence="14 15">
    <name type="scientific">Aplysia californica</name>
    <name type="common">California sea hare</name>
    <dbReference type="NCBI Taxonomy" id="6500"/>
    <lineage>
        <taxon>Eukaryota</taxon>
        <taxon>Metazoa</taxon>
        <taxon>Spiralia</taxon>
        <taxon>Lophotrochozoa</taxon>
        <taxon>Mollusca</taxon>
        <taxon>Gastropoda</taxon>
        <taxon>Heterobranchia</taxon>
        <taxon>Euthyneura</taxon>
        <taxon>Tectipleura</taxon>
        <taxon>Aplysiida</taxon>
        <taxon>Aplysioidea</taxon>
        <taxon>Aplysiidae</taxon>
        <taxon>Aplysia</taxon>
    </lineage>
</organism>
<sequence length="460" mass="51651">MDLTESEGSRSESCAVEHRQEEDAEDRVLFNPPLYHQRYMFAVRHLTCHEVKSVVDMGCSDGSFFKVLAMVPTLEQAALLDVDHALLESKKRVINPELRHFIHRRSVPLTVSLYSGSAGDFDSRLCGLDAVTLIEVIEHLHPDTLEQVTANVFGNMRPKFCIVTTPNSEFNILFGNEDPKQFRHWDHKFEWTRQEFQLWCHEVCVKFGYSVEYSGVGYPFSDPHSLSLGPCSQAAIFSSQHDEKAQAVHRQNLPNTECYTLIATCEFPFRKDERSLEEKIDDQVQYCLNSMISFRRKEVAYGEEITIAVSAVADFSCVKSLCGIETVRESLLRGGYHLSEDKEFVVHLEDESDLSDNGSDDPSSGYHDVCLAETETSAQDSLLTENSGLFATENVFSNDSGCGTQDTWTPNMSSLSKASSSGNQDDWDLEIALDEERLEIAKNSVVGDLSVTDRSSSVTD</sequence>
<dbReference type="InterPro" id="IPR029063">
    <property type="entry name" value="SAM-dependent_MTases_sf"/>
</dbReference>
<feature type="compositionally biased region" description="Polar residues" evidence="13">
    <location>
        <begin position="401"/>
        <end position="424"/>
    </location>
</feature>
<evidence type="ECO:0000256" key="11">
    <source>
        <dbReference type="ARBA" id="ARBA00035025"/>
    </source>
</evidence>
<evidence type="ECO:0000256" key="4">
    <source>
        <dbReference type="ARBA" id="ARBA00022603"/>
    </source>
</evidence>
<feature type="region of interest" description="Disordered" evidence="13">
    <location>
        <begin position="401"/>
        <end position="425"/>
    </location>
</feature>
<keyword evidence="7" id="KW-0479">Metal-binding</keyword>
<keyword evidence="8" id="KW-0460">Magnesium</keyword>
<keyword evidence="5" id="KW-0808">Transferase</keyword>
<evidence type="ECO:0000256" key="3">
    <source>
        <dbReference type="ARBA" id="ARBA00021330"/>
    </source>
</evidence>
<dbReference type="EC" id="2.1.1.386" evidence="11"/>
<proteinExistence type="inferred from homology"/>
<keyword evidence="6" id="KW-0949">S-adenosyl-L-methionine</keyword>
<comment type="cofactor">
    <cofactor evidence="1">
        <name>Mg(2+)</name>
        <dbReference type="ChEBI" id="CHEBI:18420"/>
    </cofactor>
</comment>
<evidence type="ECO:0000256" key="5">
    <source>
        <dbReference type="ARBA" id="ARBA00022679"/>
    </source>
</evidence>
<comment type="similarity">
    <text evidence="2">Belongs to the methyltransferase superfamily. HEN1 family.</text>
</comment>
<evidence type="ECO:0000256" key="2">
    <source>
        <dbReference type="ARBA" id="ARBA00009026"/>
    </source>
</evidence>
<dbReference type="PANTHER" id="PTHR21404">
    <property type="entry name" value="HEN1"/>
    <property type="match status" value="1"/>
</dbReference>
<evidence type="ECO:0000256" key="1">
    <source>
        <dbReference type="ARBA" id="ARBA00001946"/>
    </source>
</evidence>
<evidence type="ECO:0000256" key="6">
    <source>
        <dbReference type="ARBA" id="ARBA00022691"/>
    </source>
</evidence>
<dbReference type="RefSeq" id="XP_005107873.1">
    <property type="nucleotide sequence ID" value="XM_005107816.3"/>
</dbReference>
<dbReference type="Proteomes" id="UP000694888">
    <property type="component" value="Unplaced"/>
</dbReference>
<keyword evidence="4" id="KW-0489">Methyltransferase</keyword>
<comment type="catalytic activity">
    <reaction evidence="12">
        <text>small RNA 3'-end nucleotide + S-adenosyl-L-methionine = small RNA 3'-end 2'-O-methylnucleotide + S-adenosyl-L-homocysteine + H(+)</text>
        <dbReference type="Rhea" id="RHEA:37887"/>
        <dbReference type="Rhea" id="RHEA-COMP:10415"/>
        <dbReference type="Rhea" id="RHEA-COMP:10416"/>
        <dbReference type="ChEBI" id="CHEBI:15378"/>
        <dbReference type="ChEBI" id="CHEBI:57856"/>
        <dbReference type="ChEBI" id="CHEBI:59789"/>
        <dbReference type="ChEBI" id="CHEBI:74896"/>
        <dbReference type="ChEBI" id="CHEBI:74898"/>
        <dbReference type="EC" id="2.1.1.386"/>
    </reaction>
</comment>
<evidence type="ECO:0000256" key="12">
    <source>
        <dbReference type="ARBA" id="ARBA00048418"/>
    </source>
</evidence>
<keyword evidence="14" id="KW-1185">Reference proteome</keyword>
<keyword evidence="10" id="KW-0943">RNA-mediated gene silencing</keyword>
<evidence type="ECO:0000256" key="10">
    <source>
        <dbReference type="ARBA" id="ARBA00023158"/>
    </source>
</evidence>
<feature type="compositionally biased region" description="Basic and acidic residues" evidence="13">
    <location>
        <begin position="7"/>
        <end position="20"/>
    </location>
</feature>
<evidence type="ECO:0000256" key="13">
    <source>
        <dbReference type="SAM" id="MobiDB-lite"/>
    </source>
</evidence>
<dbReference type="Gene3D" id="3.40.50.150">
    <property type="entry name" value="Vaccinia Virus protein VP39"/>
    <property type="match status" value="1"/>
</dbReference>
<reference evidence="15" key="1">
    <citation type="submission" date="2025-08" db="UniProtKB">
        <authorList>
            <consortium name="RefSeq"/>
        </authorList>
    </citation>
    <scope>IDENTIFICATION</scope>
</reference>
<dbReference type="GeneID" id="101850673"/>
<evidence type="ECO:0000313" key="14">
    <source>
        <dbReference type="Proteomes" id="UP000694888"/>
    </source>
</evidence>
<feature type="region of interest" description="Disordered" evidence="13">
    <location>
        <begin position="1"/>
        <end position="20"/>
    </location>
</feature>
<dbReference type="SUPFAM" id="SSF53335">
    <property type="entry name" value="S-adenosyl-L-methionine-dependent methyltransferases"/>
    <property type="match status" value="1"/>
</dbReference>
<dbReference type="PANTHER" id="PTHR21404:SF3">
    <property type="entry name" value="SMALL RNA 2'-O-METHYLTRANSFERASE"/>
    <property type="match status" value="1"/>
</dbReference>
<protein>
    <recommendedName>
        <fullName evidence="3">Small RNA 2'-O-methyltransferase</fullName>
        <ecNumber evidence="11">2.1.1.386</ecNumber>
    </recommendedName>
</protein>
<name>A0ABM0K3G3_APLCA</name>
<evidence type="ECO:0000256" key="9">
    <source>
        <dbReference type="ARBA" id="ARBA00022884"/>
    </source>
</evidence>
<dbReference type="InterPro" id="IPR026610">
    <property type="entry name" value="Hen1"/>
</dbReference>
<gene>
    <name evidence="15" type="primary">LOC101850673</name>
</gene>
<evidence type="ECO:0000313" key="15">
    <source>
        <dbReference type="RefSeq" id="XP_005107873.1"/>
    </source>
</evidence>
<accession>A0ABM0K3G3</accession>
<evidence type="ECO:0000256" key="8">
    <source>
        <dbReference type="ARBA" id="ARBA00022842"/>
    </source>
</evidence>
<evidence type="ECO:0000256" key="7">
    <source>
        <dbReference type="ARBA" id="ARBA00022723"/>
    </source>
</evidence>
<keyword evidence="9" id="KW-0694">RNA-binding</keyword>